<comment type="caution">
    <text evidence="3">The sequence shown here is derived from an EMBL/GenBank/DDBJ whole genome shotgun (WGS) entry which is preliminary data.</text>
</comment>
<dbReference type="SUPFAM" id="SSF53756">
    <property type="entry name" value="UDP-Glycosyltransferase/glycogen phosphorylase"/>
    <property type="match status" value="1"/>
</dbReference>
<feature type="domain" description="Glycosyltransferase subfamily 4-like N-terminal" evidence="2">
    <location>
        <begin position="33"/>
        <end position="196"/>
    </location>
</feature>
<dbReference type="Gene3D" id="3.40.50.2000">
    <property type="entry name" value="Glycogen Phosphorylase B"/>
    <property type="match status" value="2"/>
</dbReference>
<dbReference type="OrthoDB" id="9795068at2"/>
<evidence type="ECO:0000313" key="3">
    <source>
        <dbReference type="EMBL" id="GEN73156.1"/>
    </source>
</evidence>
<keyword evidence="3" id="KW-0378">Hydrolase</keyword>
<dbReference type="GO" id="GO:0016757">
    <property type="term" value="F:glycosyltransferase activity"/>
    <property type="evidence" value="ECO:0007669"/>
    <property type="project" value="InterPro"/>
</dbReference>
<dbReference type="InterPro" id="IPR028098">
    <property type="entry name" value="Glyco_trans_4-like_N"/>
</dbReference>
<dbReference type="GO" id="GO:0016787">
    <property type="term" value="F:hydrolase activity"/>
    <property type="evidence" value="ECO:0007669"/>
    <property type="project" value="UniProtKB-KW"/>
</dbReference>
<evidence type="ECO:0000259" key="1">
    <source>
        <dbReference type="Pfam" id="PF00534"/>
    </source>
</evidence>
<dbReference type="PANTHER" id="PTHR45947">
    <property type="entry name" value="SULFOQUINOVOSYL TRANSFERASE SQD2"/>
    <property type="match status" value="1"/>
</dbReference>
<dbReference type="EMBL" id="BJYI01000012">
    <property type="protein sequence ID" value="GEN73156.1"/>
    <property type="molecule type" value="Genomic_DNA"/>
</dbReference>
<dbReference type="AlphaFoldDB" id="A0A511YD82"/>
<dbReference type="InterPro" id="IPR001296">
    <property type="entry name" value="Glyco_trans_1"/>
</dbReference>
<dbReference type="Pfam" id="PF00534">
    <property type="entry name" value="Glycos_transf_1"/>
    <property type="match status" value="1"/>
</dbReference>
<sequence length="386" mass="43917">MNIHLDKILEKKKILFISSWFPNKIEPTNGNFVQRHAEAVAKIHDVEIVHAIGDFNQKQKFLEDDRTINGIRTCIIYYKNSKNPVQNFLRRMQAYKKGYHKMQKPDLVHANVMHNSMLFAVYLKKKFKIPFVVTEHWTALREVNRNRTPFITKLIAKIIGNAAEKILPVSGDLEKGLKKIGITTEMKVIPNVVNTNLFKPVIKSGSDFTFIHVSNLIPRKNSDKILKVALKLLSKGYRFNLQLGGDGNIDTLKDEVKNAKAEDRIEIFGIQTIAQVAERMQKSDCFILFSDDENQPCVIAEAFACGLKVISTNVGGISEFFPENAGILLPKVDEEQLFSAMSLILEEPKNESVSLLSQYAKDTFSEEIIGRKFSEVYENICKNKKP</sequence>
<proteinExistence type="predicted"/>
<evidence type="ECO:0000313" key="4">
    <source>
        <dbReference type="Proteomes" id="UP000321150"/>
    </source>
</evidence>
<protein>
    <submittedName>
        <fullName evidence="3">Glycoside hydrolase</fullName>
    </submittedName>
</protein>
<organism evidence="3 4">
    <name type="scientific">Chryseobacterium lathyri</name>
    <dbReference type="NCBI Taxonomy" id="395933"/>
    <lineage>
        <taxon>Bacteria</taxon>
        <taxon>Pseudomonadati</taxon>
        <taxon>Bacteroidota</taxon>
        <taxon>Flavobacteriia</taxon>
        <taxon>Flavobacteriales</taxon>
        <taxon>Weeksellaceae</taxon>
        <taxon>Chryseobacterium group</taxon>
        <taxon>Chryseobacterium</taxon>
    </lineage>
</organism>
<reference evidence="3 4" key="1">
    <citation type="submission" date="2019-07" db="EMBL/GenBank/DDBJ databases">
        <title>Whole genome shotgun sequence of Chryseobacterium lathyri NBRC 105250.</title>
        <authorList>
            <person name="Hosoyama A."/>
            <person name="Uohara A."/>
            <person name="Ohji S."/>
            <person name="Ichikawa N."/>
        </authorList>
    </citation>
    <scope>NUCLEOTIDE SEQUENCE [LARGE SCALE GENOMIC DNA]</scope>
    <source>
        <strain evidence="3 4">NBRC 105250</strain>
    </source>
</reference>
<dbReference type="Proteomes" id="UP000321150">
    <property type="component" value="Unassembled WGS sequence"/>
</dbReference>
<dbReference type="CDD" id="cd03801">
    <property type="entry name" value="GT4_PimA-like"/>
    <property type="match status" value="1"/>
</dbReference>
<gene>
    <name evidence="3" type="ORF">CLA01_32280</name>
</gene>
<feature type="domain" description="Glycosyl transferase family 1" evidence="1">
    <location>
        <begin position="198"/>
        <end position="361"/>
    </location>
</feature>
<dbReference type="InterPro" id="IPR050194">
    <property type="entry name" value="Glycosyltransferase_grp1"/>
</dbReference>
<dbReference type="PANTHER" id="PTHR45947:SF15">
    <property type="entry name" value="TEICHURONIC ACID BIOSYNTHESIS GLYCOSYLTRANSFERASE TUAC-RELATED"/>
    <property type="match status" value="1"/>
</dbReference>
<name>A0A511YD82_9FLAO</name>
<dbReference type="Pfam" id="PF13439">
    <property type="entry name" value="Glyco_transf_4"/>
    <property type="match status" value="1"/>
</dbReference>
<evidence type="ECO:0000259" key="2">
    <source>
        <dbReference type="Pfam" id="PF13439"/>
    </source>
</evidence>
<accession>A0A511YD82</accession>